<evidence type="ECO:0000256" key="1">
    <source>
        <dbReference type="SAM" id="Phobius"/>
    </source>
</evidence>
<sequence>MESAAGRSACKALDATSSWKVISSSRNHQQPFASDYEPQFGRTKVDRRRVVEGTATRPSITGRRLPTPAKSLSSMFHDLPVLFRLSSPLASCTLSPGIVQSITIVTAARLSRPIHRPLAQADANDDDTFSKSFMHTLLGYKLRTTISLVRFIHHKVVRGFRHLLICIIAISLPLLLLILLPLLFLLLVLPLPMQLLISLPAPPPTSTITTPPNPAASSSL</sequence>
<proteinExistence type="predicted"/>
<keyword evidence="1" id="KW-1133">Transmembrane helix</keyword>
<evidence type="ECO:0000313" key="3">
    <source>
        <dbReference type="Proteomes" id="UP000784294"/>
    </source>
</evidence>
<evidence type="ECO:0000313" key="2">
    <source>
        <dbReference type="EMBL" id="VEL38672.1"/>
    </source>
</evidence>
<keyword evidence="1" id="KW-0812">Transmembrane</keyword>
<feature type="transmembrane region" description="Helical" evidence="1">
    <location>
        <begin position="163"/>
        <end position="189"/>
    </location>
</feature>
<reference evidence="2" key="1">
    <citation type="submission" date="2018-11" db="EMBL/GenBank/DDBJ databases">
        <authorList>
            <consortium name="Pathogen Informatics"/>
        </authorList>
    </citation>
    <scope>NUCLEOTIDE SEQUENCE</scope>
</reference>
<dbReference type="EMBL" id="CAAALY010258624">
    <property type="protein sequence ID" value="VEL38672.1"/>
    <property type="molecule type" value="Genomic_DNA"/>
</dbReference>
<protein>
    <submittedName>
        <fullName evidence="2">Uncharacterized protein</fullName>
    </submittedName>
</protein>
<dbReference type="AlphaFoldDB" id="A0A448XK94"/>
<comment type="caution">
    <text evidence="2">The sequence shown here is derived from an EMBL/GenBank/DDBJ whole genome shotgun (WGS) entry which is preliminary data.</text>
</comment>
<accession>A0A448XK94</accession>
<organism evidence="2 3">
    <name type="scientific">Protopolystoma xenopodis</name>
    <dbReference type="NCBI Taxonomy" id="117903"/>
    <lineage>
        <taxon>Eukaryota</taxon>
        <taxon>Metazoa</taxon>
        <taxon>Spiralia</taxon>
        <taxon>Lophotrochozoa</taxon>
        <taxon>Platyhelminthes</taxon>
        <taxon>Monogenea</taxon>
        <taxon>Polyopisthocotylea</taxon>
        <taxon>Polystomatidea</taxon>
        <taxon>Polystomatidae</taxon>
        <taxon>Protopolystoma</taxon>
    </lineage>
</organism>
<gene>
    <name evidence="2" type="ORF">PXEA_LOCUS32112</name>
</gene>
<dbReference type="Proteomes" id="UP000784294">
    <property type="component" value="Unassembled WGS sequence"/>
</dbReference>
<keyword evidence="3" id="KW-1185">Reference proteome</keyword>
<keyword evidence="1" id="KW-0472">Membrane</keyword>
<name>A0A448XK94_9PLAT</name>